<dbReference type="InterPro" id="IPR041468">
    <property type="entry name" value="HTH_ParB/Spo0J"/>
</dbReference>
<organism evidence="2 3">
    <name type="scientific">Candidatus Roizmanbacteria bacterium RIFCSPHIGHO2_12_FULL_41_11</name>
    <dbReference type="NCBI Taxonomy" id="1802052"/>
    <lineage>
        <taxon>Bacteria</taxon>
        <taxon>Candidatus Roizmaniibacteriota</taxon>
    </lineage>
</organism>
<accession>A0A1F7I2K0</accession>
<reference evidence="2 3" key="1">
    <citation type="journal article" date="2016" name="Nat. Commun.">
        <title>Thousands of microbial genomes shed light on interconnected biogeochemical processes in an aquifer system.</title>
        <authorList>
            <person name="Anantharaman K."/>
            <person name="Brown C.T."/>
            <person name="Hug L.A."/>
            <person name="Sharon I."/>
            <person name="Castelle C.J."/>
            <person name="Probst A.J."/>
            <person name="Thomas B.C."/>
            <person name="Singh A."/>
            <person name="Wilkins M.J."/>
            <person name="Karaoz U."/>
            <person name="Brodie E.L."/>
            <person name="Williams K.H."/>
            <person name="Hubbard S.S."/>
            <person name="Banfield J.F."/>
        </authorList>
    </citation>
    <scope>NUCLEOTIDE SEQUENCE [LARGE SCALE GENOMIC DNA]</scope>
</reference>
<feature type="domain" description="ParB/Spo0J HTH" evidence="1">
    <location>
        <begin position="18"/>
        <end position="113"/>
    </location>
</feature>
<sequence>MSESSSVLIEKFKQEKDAFQKAKIIRDLRFQNKLTLDQLSKELQLQPSHISHYLRLLRLPHLVVDGYYGRLVSVTHLMILSRLKTKAAIIQAYETVLARGYSSLQTEELVREMLFGISTDGSPRLSRQEIRDFQRTFHELYPGITVKIIQTRVRGKLVCEIKAGTTISSKILRGMIDKLLADDSGIKRTKKNVFVLE</sequence>
<dbReference type="SUPFAM" id="SSF109709">
    <property type="entry name" value="KorB DNA-binding domain-like"/>
    <property type="match status" value="1"/>
</dbReference>
<evidence type="ECO:0000313" key="3">
    <source>
        <dbReference type="Proteomes" id="UP000176803"/>
    </source>
</evidence>
<name>A0A1F7I2K0_9BACT</name>
<gene>
    <name evidence="2" type="ORF">A3F03_00035</name>
</gene>
<dbReference type="AlphaFoldDB" id="A0A1F7I2K0"/>
<protein>
    <recommendedName>
        <fullName evidence="1">ParB/Spo0J HTH domain-containing protein</fullName>
    </recommendedName>
</protein>
<comment type="caution">
    <text evidence="2">The sequence shown here is derived from an EMBL/GenBank/DDBJ whole genome shotgun (WGS) entry which is preliminary data.</text>
</comment>
<proteinExistence type="predicted"/>
<dbReference type="EMBL" id="MGAC01000036">
    <property type="protein sequence ID" value="OGK37596.1"/>
    <property type="molecule type" value="Genomic_DNA"/>
</dbReference>
<dbReference type="Pfam" id="PF17762">
    <property type="entry name" value="HTH_ParB"/>
    <property type="match status" value="1"/>
</dbReference>
<evidence type="ECO:0000259" key="1">
    <source>
        <dbReference type="Pfam" id="PF17762"/>
    </source>
</evidence>
<dbReference type="Gene3D" id="1.10.10.2830">
    <property type="match status" value="1"/>
</dbReference>
<evidence type="ECO:0000313" key="2">
    <source>
        <dbReference type="EMBL" id="OGK37596.1"/>
    </source>
</evidence>
<dbReference type="Proteomes" id="UP000176803">
    <property type="component" value="Unassembled WGS sequence"/>
</dbReference>